<proteinExistence type="predicted"/>
<reference evidence="2 3" key="1">
    <citation type="journal article" date="2019" name="Syst. Appl. Microbiol.">
        <title>Oenococcus sicerae sp. nov., isolated from French cider.</title>
        <authorList>
            <person name="Cousin F.J."/>
            <person name="Le Guellec R."/>
            <person name="Chagnot C."/>
            <person name="Goux D."/>
            <person name="Dalmasso M."/>
            <person name="Laplace J.M."/>
            <person name="Cretenet M."/>
        </authorList>
    </citation>
    <scope>NUCLEOTIDE SEQUENCE [LARGE SCALE GENOMIC DNA]</scope>
    <source>
        <strain evidence="2 3">UCMA 15228</strain>
    </source>
</reference>
<protein>
    <submittedName>
        <fullName evidence="2">DUF1071 domain-containing protein</fullName>
    </submittedName>
</protein>
<accession>A0ABX5QPZ5</accession>
<evidence type="ECO:0000313" key="2">
    <source>
        <dbReference type="EMBL" id="QAS70650.1"/>
    </source>
</evidence>
<sequence>MTDKSIFKQLSEIDVNGRVEKKDTGKVTLSYLSWTWAWSELQKYFPSATYTIEKFENKLPYVYDNKTGYMVFTSITINDLTHEMWLPVMDGNNRAMLDHEYQIKFKSGKSITVASATMFDINKAIMRCLVKNIAMFGLGIYIYAGEDLPTIEPELATENQLDTIGRLLKEVSELSATNEEVIKQFVFKRLAIKDLSQIDSNNFGSALEMINELKKKAQEKKGDKK</sequence>
<name>A0ABX5QPZ5_9LACO</name>
<dbReference type="Proteomes" id="UP000286907">
    <property type="component" value="Chromosome"/>
</dbReference>
<dbReference type="InterPro" id="IPR009425">
    <property type="entry name" value="DSRM_SSAP"/>
</dbReference>
<organism evidence="2 3">
    <name type="scientific">Oenococcus sicerae</name>
    <dbReference type="NCBI Taxonomy" id="2203724"/>
    <lineage>
        <taxon>Bacteria</taxon>
        <taxon>Bacillati</taxon>
        <taxon>Bacillota</taxon>
        <taxon>Bacilli</taxon>
        <taxon>Lactobacillales</taxon>
        <taxon>Lactobacillaceae</taxon>
        <taxon>Oenococcus</taxon>
    </lineage>
</organism>
<feature type="domain" description="SSAP RNA binding" evidence="1">
    <location>
        <begin position="6"/>
        <end position="170"/>
    </location>
</feature>
<dbReference type="EMBL" id="CP029684">
    <property type="protein sequence ID" value="QAS70650.1"/>
    <property type="molecule type" value="Genomic_DNA"/>
</dbReference>
<evidence type="ECO:0000313" key="3">
    <source>
        <dbReference type="Proteomes" id="UP000286907"/>
    </source>
</evidence>
<gene>
    <name evidence="2" type="ORF">DLJ48_06725</name>
</gene>
<evidence type="ECO:0000259" key="1">
    <source>
        <dbReference type="Pfam" id="PF06378"/>
    </source>
</evidence>
<keyword evidence="3" id="KW-1185">Reference proteome</keyword>
<dbReference type="Pfam" id="PF06378">
    <property type="entry name" value="SSAP_Sak"/>
    <property type="match status" value="1"/>
</dbReference>
<dbReference type="RefSeq" id="WP_128686705.1">
    <property type="nucleotide sequence ID" value="NZ_CP029684.2"/>
</dbReference>